<dbReference type="PANTHER" id="PTHR46816">
    <property type="entry name" value="OS01G0273500 PROTEIN"/>
    <property type="match status" value="1"/>
</dbReference>
<dbReference type="Proteomes" id="UP000516314">
    <property type="component" value="Chromosome 3"/>
</dbReference>
<protein>
    <submittedName>
        <fullName evidence="4">(thale cress) hypothetical protein</fullName>
    </submittedName>
</protein>
<accession>A0A384LPK7</accession>
<dbReference type="InterPro" id="IPR019734">
    <property type="entry name" value="TPR_rpt"/>
</dbReference>
<evidence type="ECO:0000313" key="3">
    <source>
        <dbReference type="EMBL" id="CAA0388102.1"/>
    </source>
</evidence>
<evidence type="ECO:0000313" key="2">
    <source>
        <dbReference type="Araport" id="AT3G62570"/>
    </source>
</evidence>
<proteinExistence type="predicted"/>
<sequence length="552" mass="61963">MAIYSVHNGDKKHWWFTHKKIVDKYIKDARSLMESEEQNDVASAIHLLDAALSISPRSETALELKARSLLFLRRFKDVVDMLQDYIPSLKLAVNEEDGSYSYEGSSYSSSSSQLSRKLLSDSSPRRDSSFKCFSVSYLKKKIMAGICKNRDQDKQWRYVVLGQACCHLGLMEDALVLLQTGKRLATVEFRRLSVSLSDDSVSLLLSESSSSSSSSSYAFPPRKVSECETVTNLLAHTKNLLRRRSAGFAAFDAGLFADSIRHFSKILDGRRRPAPQGFLADCYMHRAAAYKSAGKIAEAIADCNKTLALEPSCIHALETRATLLETVRCLPDSLHDLEHLKILYNTILRDRKLPGPPWKRHNVKYREIPGKLCELTTKSKKLKAKMANGEIGNVDYYGLVGVRRGCTRSELDRANLLLCLRHKPDKALAFMERCDFFDQSEISSVKDRAKMSSLLLYRLIQRGYTALAAAIAEEEQRKKMMVLTQMSTKTVEEHEPVEKSGSITLTDFAEIKPGNSNAYQGVFCRDLAAVGSLLSRTGFNQPIPMKYDAISC</sequence>
<dbReference type="PANTHER" id="PTHR46816:SF7">
    <property type="entry name" value="(RAPE) HYPOTHETICAL PROTEIN"/>
    <property type="match status" value="1"/>
</dbReference>
<dbReference type="CDD" id="cd06257">
    <property type="entry name" value="DnaJ"/>
    <property type="match status" value="1"/>
</dbReference>
<dbReference type="Araport" id="AT3G62570"/>
<dbReference type="SUPFAM" id="SSF48452">
    <property type="entry name" value="TPR-like"/>
    <property type="match status" value="1"/>
</dbReference>
<dbReference type="EMBL" id="LUHQ01000003">
    <property type="protein sequence ID" value="OAP02858.1"/>
    <property type="molecule type" value="Genomic_DNA"/>
</dbReference>
<feature type="repeat" description="TPR" evidence="1">
    <location>
        <begin position="280"/>
        <end position="313"/>
    </location>
</feature>
<dbReference type="InterPro" id="IPR001623">
    <property type="entry name" value="DnaJ_domain"/>
</dbReference>
<evidence type="ECO:0000313" key="7">
    <source>
        <dbReference type="Proteomes" id="UP000434276"/>
    </source>
</evidence>
<organism evidence="5 6">
    <name type="scientific">Arabidopsis thaliana</name>
    <name type="common">Mouse-ear cress</name>
    <dbReference type="NCBI Taxonomy" id="3702"/>
    <lineage>
        <taxon>Eukaryota</taxon>
        <taxon>Viridiplantae</taxon>
        <taxon>Streptophyta</taxon>
        <taxon>Embryophyta</taxon>
        <taxon>Tracheophyta</taxon>
        <taxon>Spermatophyta</taxon>
        <taxon>Magnoliopsida</taxon>
        <taxon>eudicotyledons</taxon>
        <taxon>Gunneridae</taxon>
        <taxon>Pentapetalae</taxon>
        <taxon>rosids</taxon>
        <taxon>malvids</taxon>
        <taxon>Brassicales</taxon>
        <taxon>Brassicaceae</taxon>
        <taxon>Camelineae</taxon>
        <taxon>Arabidopsis</taxon>
    </lineage>
</organism>
<dbReference type="PROSITE" id="PS50005">
    <property type="entry name" value="TPR"/>
    <property type="match status" value="1"/>
</dbReference>
<reference evidence="4 8" key="4">
    <citation type="submission" date="2020-09" db="EMBL/GenBank/DDBJ databases">
        <authorList>
            <person name="Ashkenazy H."/>
        </authorList>
    </citation>
    <scope>NUCLEOTIDE SEQUENCE [LARGE SCALE GENOMIC DNA]</scope>
    <source>
        <strain evidence="8">cv. Cdm-0</strain>
    </source>
</reference>
<dbReference type="InterPro" id="IPR011990">
    <property type="entry name" value="TPR-like_helical_dom_sf"/>
</dbReference>
<dbReference type="Proteomes" id="UP000434276">
    <property type="component" value="Unassembled WGS sequence"/>
</dbReference>
<dbReference type="SMART" id="SM00028">
    <property type="entry name" value="TPR"/>
    <property type="match status" value="1"/>
</dbReference>
<evidence type="ECO:0000313" key="4">
    <source>
        <dbReference type="EMBL" id="CAD5326558.1"/>
    </source>
</evidence>
<dbReference type="Proteomes" id="UP000078284">
    <property type="component" value="Chromosome 3"/>
</dbReference>
<dbReference type="Gene3D" id="1.25.40.10">
    <property type="entry name" value="Tetratricopeptide repeat domain"/>
    <property type="match status" value="1"/>
</dbReference>
<dbReference type="AlphaFoldDB" id="A0A384LPK7"/>
<dbReference type="EMBL" id="LR881468">
    <property type="protein sequence ID" value="CAD5326558.1"/>
    <property type="molecule type" value="Genomic_DNA"/>
</dbReference>
<evidence type="ECO:0000313" key="5">
    <source>
        <dbReference type="EMBL" id="OAP02858.1"/>
    </source>
</evidence>
<dbReference type="ExpressionAtlas" id="A0A384LPK7">
    <property type="expression patterns" value="baseline and differential"/>
</dbReference>
<dbReference type="OMA" id="CDFADQK"/>
<reference evidence="5" key="2">
    <citation type="submission" date="2016-03" db="EMBL/GenBank/DDBJ databases">
        <title>Full-length assembly of Arabidopsis thaliana Ler reveals the complement of translocations and inversions.</title>
        <authorList>
            <person name="Zapata L."/>
            <person name="Schneeberger K."/>
            <person name="Ossowski S."/>
        </authorList>
    </citation>
    <scope>NUCLEOTIDE SEQUENCE [LARGE SCALE GENOMIC DNA]</scope>
    <source>
        <tissue evidence="5">Leaf</tissue>
    </source>
</reference>
<keyword evidence="1" id="KW-0802">TPR repeat</keyword>
<reference evidence="6" key="1">
    <citation type="journal article" date="2016" name="Proc. Natl. Acad. Sci. U.S.A.">
        <title>Chromosome-level assembly of Arabidopsis thaliana Ler reveals the extent of translocation and inversion polymorphisms.</title>
        <authorList>
            <person name="Zapata L."/>
            <person name="Ding J."/>
            <person name="Willing E.M."/>
            <person name="Hartwig B."/>
            <person name="Bezdan D."/>
            <person name="Jiao W.B."/>
            <person name="Patel V."/>
            <person name="Velikkakam James G."/>
            <person name="Koornneef M."/>
            <person name="Ossowski S."/>
            <person name="Schneeberger K."/>
        </authorList>
    </citation>
    <scope>NUCLEOTIDE SEQUENCE [LARGE SCALE GENOMIC DNA]</scope>
    <source>
        <strain evidence="6">cv. Landsberg erecta</strain>
    </source>
</reference>
<reference evidence="3 7" key="3">
    <citation type="submission" date="2019-12" db="EMBL/GenBank/DDBJ databases">
        <authorList>
            <person name="Jiao W.-B."/>
            <person name="Schneeberger K."/>
        </authorList>
    </citation>
    <scope>NUCLEOTIDE SEQUENCE [LARGE SCALE GENOMIC DNA]</scope>
    <source>
        <strain evidence="7">cv. C24</strain>
    </source>
</reference>
<gene>
    <name evidence="2" type="ordered locus">At3g62570</name>
    <name evidence="5" type="ordered locus">AXX17_At3g56870</name>
    <name evidence="4" type="ORF">AT9943_LOCUS14318</name>
    <name evidence="3" type="ORF">C24_LOCUS16517</name>
</gene>
<dbReference type="EMBL" id="CACSHJ010000089">
    <property type="protein sequence ID" value="CAA0388102.1"/>
    <property type="molecule type" value="Genomic_DNA"/>
</dbReference>
<dbReference type="RefSeq" id="NP_191816.1">
    <property type="nucleotide sequence ID" value="NM_116122.4"/>
</dbReference>
<evidence type="ECO:0000313" key="6">
    <source>
        <dbReference type="Proteomes" id="UP000078284"/>
    </source>
</evidence>
<evidence type="ECO:0000256" key="1">
    <source>
        <dbReference type="PROSITE-ProRule" id="PRU00339"/>
    </source>
</evidence>
<dbReference type="KEGG" id="ath:AT3G62570"/>
<evidence type="ECO:0000313" key="8">
    <source>
        <dbReference type="Proteomes" id="UP000516314"/>
    </source>
</evidence>
<name>A0A384LPK7_ARATH</name>
<dbReference type="OrthoDB" id="1903421at2759"/>
<dbReference type="GeneID" id="825431"/>